<sequence length="117" mass="12246">MDANDGLAGSSVLVGAGAEEANGLEAAAGTPNGLAEEPPNGFDESVEAPNGFESCLFPSKRKFLALSSFNLSCNCALISSSCSFWASSIFFGSLQTALMALTEPFFLLHWSFLQPNT</sequence>
<proteinExistence type="predicted"/>
<reference evidence="2" key="1">
    <citation type="journal article" date="2021" name="Open Biol.">
        <title>Shared evolutionary footprints suggest mitochondrial oxidative damage underlies multiple complex I losses in fungi.</title>
        <authorList>
            <person name="Schikora-Tamarit M.A."/>
            <person name="Marcet-Houben M."/>
            <person name="Nosek J."/>
            <person name="Gabaldon T."/>
        </authorList>
    </citation>
    <scope>NUCLEOTIDE SEQUENCE</scope>
    <source>
        <strain evidence="2">CBS2887</strain>
    </source>
</reference>
<protein>
    <submittedName>
        <fullName evidence="2">Uncharacterized protein</fullName>
    </submittedName>
</protein>
<organism evidence="2 3">
    <name type="scientific">Wickerhamomyces pijperi</name>
    <name type="common">Yeast</name>
    <name type="synonym">Pichia pijperi</name>
    <dbReference type="NCBI Taxonomy" id="599730"/>
    <lineage>
        <taxon>Eukaryota</taxon>
        <taxon>Fungi</taxon>
        <taxon>Dikarya</taxon>
        <taxon>Ascomycota</taxon>
        <taxon>Saccharomycotina</taxon>
        <taxon>Saccharomycetes</taxon>
        <taxon>Phaffomycetales</taxon>
        <taxon>Wickerhamomycetaceae</taxon>
        <taxon>Wickerhamomyces</taxon>
    </lineage>
</organism>
<gene>
    <name evidence="2" type="ORF">WICPIJ_010131</name>
</gene>
<name>A0A9P8PHF3_WICPI</name>
<dbReference type="Proteomes" id="UP000774326">
    <property type="component" value="Unassembled WGS sequence"/>
</dbReference>
<evidence type="ECO:0000313" key="3">
    <source>
        <dbReference type="Proteomes" id="UP000774326"/>
    </source>
</evidence>
<dbReference type="AlphaFoldDB" id="A0A9P8PHF3"/>
<comment type="caution">
    <text evidence="2">The sequence shown here is derived from an EMBL/GenBank/DDBJ whole genome shotgun (WGS) entry which is preliminary data.</text>
</comment>
<accession>A0A9P8PHF3</accession>
<dbReference type="OrthoDB" id="10596603at2759"/>
<reference evidence="2" key="2">
    <citation type="submission" date="2021-01" db="EMBL/GenBank/DDBJ databases">
        <authorList>
            <person name="Schikora-Tamarit M.A."/>
        </authorList>
    </citation>
    <scope>NUCLEOTIDE SEQUENCE</scope>
    <source>
        <strain evidence="2">CBS2887</strain>
    </source>
</reference>
<evidence type="ECO:0000313" key="2">
    <source>
        <dbReference type="EMBL" id="KAH3672137.1"/>
    </source>
</evidence>
<evidence type="ECO:0000256" key="1">
    <source>
        <dbReference type="SAM" id="MobiDB-lite"/>
    </source>
</evidence>
<dbReference type="EMBL" id="JAEUBG010005855">
    <property type="protein sequence ID" value="KAH3672137.1"/>
    <property type="molecule type" value="Genomic_DNA"/>
</dbReference>
<feature type="region of interest" description="Disordered" evidence="1">
    <location>
        <begin position="25"/>
        <end position="46"/>
    </location>
</feature>
<keyword evidence="3" id="KW-1185">Reference proteome</keyword>